<evidence type="ECO:0000313" key="2">
    <source>
        <dbReference type="Proteomes" id="UP001266305"/>
    </source>
</evidence>
<sequence length="79" mass="8850">MRPGVACSVPQAQKDELIPEENYTELVSNSVALIQQATAVKNKDNQKFLGDIYVFVKGTVQPADEYNLRVVQLQKQDAR</sequence>
<dbReference type="SUPFAM" id="SSF56053">
    <property type="entry name" value="Ribosomal protein L6"/>
    <property type="match status" value="1"/>
</dbReference>
<name>A0ABQ9TSU8_SAGOE</name>
<dbReference type="Gene3D" id="3.90.930.12">
    <property type="entry name" value="Ribosomal protein L6, alpha-beta domain"/>
    <property type="match status" value="1"/>
</dbReference>
<proteinExistence type="predicted"/>
<keyword evidence="2" id="KW-1185">Reference proteome</keyword>
<protein>
    <submittedName>
        <fullName evidence="1">60S ribosomal protein L9</fullName>
    </submittedName>
</protein>
<dbReference type="EMBL" id="JASSZA010000019">
    <property type="protein sequence ID" value="KAK2087844.1"/>
    <property type="molecule type" value="Genomic_DNA"/>
</dbReference>
<organism evidence="1 2">
    <name type="scientific">Saguinus oedipus</name>
    <name type="common">Cotton-top tamarin</name>
    <name type="synonym">Oedipomidas oedipus</name>
    <dbReference type="NCBI Taxonomy" id="9490"/>
    <lineage>
        <taxon>Eukaryota</taxon>
        <taxon>Metazoa</taxon>
        <taxon>Chordata</taxon>
        <taxon>Craniata</taxon>
        <taxon>Vertebrata</taxon>
        <taxon>Euteleostomi</taxon>
        <taxon>Mammalia</taxon>
        <taxon>Eutheria</taxon>
        <taxon>Euarchontoglires</taxon>
        <taxon>Primates</taxon>
        <taxon>Haplorrhini</taxon>
        <taxon>Platyrrhini</taxon>
        <taxon>Cebidae</taxon>
        <taxon>Callitrichinae</taxon>
        <taxon>Saguinus</taxon>
    </lineage>
</organism>
<comment type="caution">
    <text evidence="1">The sequence shown here is derived from an EMBL/GenBank/DDBJ whole genome shotgun (WGS) entry which is preliminary data.</text>
</comment>
<keyword evidence="1" id="KW-0689">Ribosomal protein</keyword>
<gene>
    <name evidence="1" type="primary">RPL9_11</name>
    <name evidence="1" type="ORF">P7K49_033751</name>
</gene>
<keyword evidence="1" id="KW-0687">Ribonucleoprotein</keyword>
<dbReference type="InterPro" id="IPR036789">
    <property type="entry name" value="Ribosomal_uL6-like_a/b-dom_sf"/>
</dbReference>
<accession>A0ABQ9TSU8</accession>
<reference evidence="1 2" key="1">
    <citation type="submission" date="2023-05" db="EMBL/GenBank/DDBJ databases">
        <title>B98-5 Cell Line De Novo Hybrid Assembly: An Optical Mapping Approach.</title>
        <authorList>
            <person name="Kananen K."/>
            <person name="Auerbach J.A."/>
            <person name="Kautto E."/>
            <person name="Blachly J.S."/>
        </authorList>
    </citation>
    <scope>NUCLEOTIDE SEQUENCE [LARGE SCALE GENOMIC DNA]</scope>
    <source>
        <strain evidence="1">B95-8</strain>
        <tissue evidence="1">Cell line</tissue>
    </source>
</reference>
<evidence type="ECO:0000313" key="1">
    <source>
        <dbReference type="EMBL" id="KAK2087844.1"/>
    </source>
</evidence>
<dbReference type="Proteomes" id="UP001266305">
    <property type="component" value="Unassembled WGS sequence"/>
</dbReference>
<dbReference type="GO" id="GO:0005840">
    <property type="term" value="C:ribosome"/>
    <property type="evidence" value="ECO:0007669"/>
    <property type="project" value="UniProtKB-KW"/>
</dbReference>